<dbReference type="PANTHER" id="PTHR33841:SF1">
    <property type="entry name" value="DNA METHYLTRANSFERASE A"/>
    <property type="match status" value="1"/>
</dbReference>
<gene>
    <name evidence="7" type="ORF">J3R75_001701</name>
</gene>
<accession>A0AAE3VG79</accession>
<protein>
    <recommendedName>
        <fullName evidence="1">site-specific DNA-methyltransferase (adenine-specific)</fullName>
        <ecNumber evidence="1">2.1.1.72</ecNumber>
    </recommendedName>
</protein>
<keyword evidence="3" id="KW-0808">Transferase</keyword>
<dbReference type="InterPro" id="IPR029063">
    <property type="entry name" value="SAM-dependent_MTases_sf"/>
</dbReference>
<evidence type="ECO:0000256" key="5">
    <source>
        <dbReference type="ARBA" id="ARBA00047942"/>
    </source>
</evidence>
<name>A0AAE3VG79_9BACT</name>
<dbReference type="RefSeq" id="WP_307261051.1">
    <property type="nucleotide sequence ID" value="NZ_JAUSVL010000001.1"/>
</dbReference>
<dbReference type="InterPro" id="IPR050953">
    <property type="entry name" value="N4_N6_ade-DNA_methylase"/>
</dbReference>
<dbReference type="GO" id="GO:0003676">
    <property type="term" value="F:nucleic acid binding"/>
    <property type="evidence" value="ECO:0007669"/>
    <property type="project" value="InterPro"/>
</dbReference>
<dbReference type="GO" id="GO:0009007">
    <property type="term" value="F:site-specific DNA-methyltransferase (adenine-specific) activity"/>
    <property type="evidence" value="ECO:0007669"/>
    <property type="project" value="UniProtKB-EC"/>
</dbReference>
<dbReference type="InterPro" id="IPR002052">
    <property type="entry name" value="DNA_methylase_N6_adenine_CS"/>
</dbReference>
<dbReference type="Proteomes" id="UP001238163">
    <property type="component" value="Unassembled WGS sequence"/>
</dbReference>
<comment type="catalytic activity">
    <reaction evidence="5">
        <text>a 2'-deoxyadenosine in DNA + S-adenosyl-L-methionine = an N(6)-methyl-2'-deoxyadenosine in DNA + S-adenosyl-L-homocysteine + H(+)</text>
        <dbReference type="Rhea" id="RHEA:15197"/>
        <dbReference type="Rhea" id="RHEA-COMP:12418"/>
        <dbReference type="Rhea" id="RHEA-COMP:12419"/>
        <dbReference type="ChEBI" id="CHEBI:15378"/>
        <dbReference type="ChEBI" id="CHEBI:57856"/>
        <dbReference type="ChEBI" id="CHEBI:59789"/>
        <dbReference type="ChEBI" id="CHEBI:90615"/>
        <dbReference type="ChEBI" id="CHEBI:90616"/>
        <dbReference type="EC" id="2.1.1.72"/>
    </reaction>
</comment>
<dbReference type="GO" id="GO:0032259">
    <property type="term" value="P:methylation"/>
    <property type="evidence" value="ECO:0007669"/>
    <property type="project" value="UniProtKB-KW"/>
</dbReference>
<evidence type="ECO:0000313" key="8">
    <source>
        <dbReference type="Proteomes" id="UP001238163"/>
    </source>
</evidence>
<evidence type="ECO:0000256" key="1">
    <source>
        <dbReference type="ARBA" id="ARBA00011900"/>
    </source>
</evidence>
<reference evidence="7" key="1">
    <citation type="submission" date="2023-07" db="EMBL/GenBank/DDBJ databases">
        <title>Genomic Encyclopedia of Type Strains, Phase IV (KMG-IV): sequencing the most valuable type-strain genomes for metagenomic binning, comparative biology and taxonomic classification.</title>
        <authorList>
            <person name="Goeker M."/>
        </authorList>
    </citation>
    <scope>NUCLEOTIDE SEQUENCE</scope>
    <source>
        <strain evidence="7">DSM 24202</strain>
    </source>
</reference>
<dbReference type="SUPFAM" id="SSF53335">
    <property type="entry name" value="S-adenosyl-L-methionine-dependent methyltransferases"/>
    <property type="match status" value="1"/>
</dbReference>
<dbReference type="EC" id="2.1.1.72" evidence="1"/>
<proteinExistence type="predicted"/>
<organism evidence="7 8">
    <name type="scientific">Oligosphaera ethanolica</name>
    <dbReference type="NCBI Taxonomy" id="760260"/>
    <lineage>
        <taxon>Bacteria</taxon>
        <taxon>Pseudomonadati</taxon>
        <taxon>Lentisphaerota</taxon>
        <taxon>Oligosphaeria</taxon>
        <taxon>Oligosphaerales</taxon>
        <taxon>Oligosphaeraceae</taxon>
        <taxon>Oligosphaera</taxon>
    </lineage>
</organism>
<dbReference type="Gene3D" id="3.40.50.150">
    <property type="entry name" value="Vaccinia Virus protein VP39"/>
    <property type="match status" value="1"/>
</dbReference>
<dbReference type="PRINTS" id="PR00507">
    <property type="entry name" value="N12N6MTFRASE"/>
</dbReference>
<keyword evidence="4" id="KW-0949">S-adenosyl-L-methionine</keyword>
<feature type="domain" description="Type II methyltransferase M.TaqI-like" evidence="6">
    <location>
        <begin position="580"/>
        <end position="774"/>
    </location>
</feature>
<dbReference type="Pfam" id="PF07669">
    <property type="entry name" value="Eco57I"/>
    <property type="match status" value="1"/>
</dbReference>
<evidence type="ECO:0000256" key="2">
    <source>
        <dbReference type="ARBA" id="ARBA00022603"/>
    </source>
</evidence>
<dbReference type="InterPro" id="IPR011639">
    <property type="entry name" value="MethylTrfase_TaqI-like_dom"/>
</dbReference>
<sequence length="1282" mass="144623">MHVQPLFDEAVLRNQLWGEFEQFRGSAEATALFDRLKAWAGREILNERESEAAFIGRFFVETWGYNMQGASHETANYSCRPQYPVEGGGQRGNTGFADLALGNFGGTGPAVPQVLCEFKDVRSGLDNPQARKGSTRSPVQQCSDYLISSWQARGVASPVEPTWAIVTDMNEFRLYTRLPGHAGQYQRFMVSGGGSPLDPDLCTDSDLAAFRRFLFWRLFRPDFLLAERSPCRLAQILQNQVTREQDIEKNFYREYKAYRQFLYESICAANPDFQGTRGKLVRLTQRLLDRCIFILFCEDMGRVLRYPPELLRDILAEHSNSGFYNPDSSGPWDRLRELFRAMSTGGQFGQHEIGCFNGGLFEPDAELDSLRVPAKVFCARGQAAAILDHPLTLLYFSGAYNFGLSSASGEKTVGLTTLGRIFEQSITELEIMAADADDRVSINRLTKRKTDGVYYTPEWVTRYIVEQTLGVRMADIRAELGEAELPPLTDDAIAAYRAFQKDRRRTAPVAGAHREFLRQYRERLNRLRIVDPACGSGAFLIQALDYLTAEYRRVVAAEQRIDGEAGLFDQDTVIRSILSNNLYGVDINSESVEITKLALWLHTATPGKPLCGLDNNIRCGNSLVGPDFAAFYRARHETLFEQADENERERINAFDWQDAFATVFRDGGFDCVIGNPPYVKLQHFRRYQPDVAEYLMTANLPDGSPLYESTRTGNFDLYLPFIEKGVELLKPDGRMGFIAPNVWMVNEYGRALRTKIRRTGRLDRWLDFKSFQVFDEAITYTALQFFRGRPINAIACAFAPDGNIDKIDWAVADAAPYESLPDDGAWNLLTTAERALLDKLSNSCTQLDEPTNTRQIFQGLITSADAVYHLARIAPGRYRTRAGEEVLIEDGLMRPLMSGAETKRYQAPQTNTWLLFPYNLAATGPRLFTAAEMAERFPKGWAYLRAHEAVLRGRERSKMDDNTKWWAYVYPKNLDKHELPKLMVPRLVNRLFCAMDIDGAYYLDNVDVGGILCAQRDSLPYLAALLNSPVCNYVWRRISKPFQNDYRSANKQFIAPLPIPAATQEEQQQVGGMAMRLHELHTKRRDLVAAFAQRLQSGQTMAMSPAPGPDWLWAEVRTPAAWRAHADAPAGLNGRALTAWAKARYEDVLNAHLDQLDALLQPGARLDIVNTADDIRVTVNGSEALRVYDKPDTPFIAAQWRHALRDVNVTEAFNGKRLLRLLLDVRVTADRALRDRIVAIDAEIADLDAEIVAAEQAINAVVYRLYHLTPEEIAMIEAGADT</sequence>
<evidence type="ECO:0000256" key="4">
    <source>
        <dbReference type="ARBA" id="ARBA00022691"/>
    </source>
</evidence>
<keyword evidence="2" id="KW-0489">Methyltransferase</keyword>
<evidence type="ECO:0000259" key="6">
    <source>
        <dbReference type="Pfam" id="PF07669"/>
    </source>
</evidence>
<dbReference type="GO" id="GO:0006304">
    <property type="term" value="P:DNA modification"/>
    <property type="evidence" value="ECO:0007669"/>
    <property type="project" value="InterPro"/>
</dbReference>
<comment type="caution">
    <text evidence="7">The sequence shown here is derived from an EMBL/GenBank/DDBJ whole genome shotgun (WGS) entry which is preliminary data.</text>
</comment>
<dbReference type="PROSITE" id="PS00092">
    <property type="entry name" value="N6_MTASE"/>
    <property type="match status" value="1"/>
</dbReference>
<evidence type="ECO:0000256" key="3">
    <source>
        <dbReference type="ARBA" id="ARBA00022679"/>
    </source>
</evidence>
<dbReference type="PANTHER" id="PTHR33841">
    <property type="entry name" value="DNA METHYLTRANSFERASE YEEA-RELATED"/>
    <property type="match status" value="1"/>
</dbReference>
<evidence type="ECO:0000313" key="7">
    <source>
        <dbReference type="EMBL" id="MDQ0289594.1"/>
    </source>
</evidence>
<dbReference type="EMBL" id="JAUSVL010000001">
    <property type="protein sequence ID" value="MDQ0289594.1"/>
    <property type="molecule type" value="Genomic_DNA"/>
</dbReference>
<keyword evidence="8" id="KW-1185">Reference proteome</keyword>